<dbReference type="Pfam" id="PF03432">
    <property type="entry name" value="Relaxase"/>
    <property type="match status" value="1"/>
</dbReference>
<protein>
    <submittedName>
        <fullName evidence="2">Relaxase</fullName>
    </submittedName>
</protein>
<name>A0ABT7HSS7_9BACT</name>
<evidence type="ECO:0000313" key="3">
    <source>
        <dbReference type="Proteomes" id="UP001173801"/>
    </source>
</evidence>
<dbReference type="RefSeq" id="WP_284938782.1">
    <property type="nucleotide sequence ID" value="NZ_JANURM010000032.1"/>
</dbReference>
<sequence>MRDWRKDFGTNKNSRDAWHLVFSINERVSDERNLRALQKSVEQTLSNNFYGHKYALIMHTHQNNPHIHVVLNKRDDFSKKKIHFNTRSEIKEFFDDVRTNFANSLRLHGLNYENKNSLQKDLKSEFNRIKRSVKLETEDYTAKDFVSEYYFKLQEKNQEMHKNLTRKIEQSYNELNVLKGREDELWHYLLDLKKRKSKYYYKIAKEYKAQRQVCDKKRKDILADIKKVDYLSYQAIQINKMHLDNFKDRSSGLVLLENFTYNYKQIFNKTSPLKASKSDWLNYHKARRAIAIHRNRNDELAKKYFDDSLIATRLLGRNESLFALDKKLEILDKNLYILNHSELGDDDKNAFKKRLNENKEFINNIANKRFEFVANKLLKAESLNPNDFLFKEYFKGVDLLGIKLDERILRAKNKPYVEILKDKGVEISKSHTAIKTNSTKNERGVGR</sequence>
<dbReference type="Proteomes" id="UP001173801">
    <property type="component" value="Unassembled WGS sequence"/>
</dbReference>
<accession>A0ABT7HSS7</accession>
<organism evidence="2 3">
    <name type="scientific">Campylobacter gastrosuis</name>
    <dbReference type="NCBI Taxonomy" id="2974576"/>
    <lineage>
        <taxon>Bacteria</taxon>
        <taxon>Pseudomonadati</taxon>
        <taxon>Campylobacterota</taxon>
        <taxon>Epsilonproteobacteria</taxon>
        <taxon>Campylobacterales</taxon>
        <taxon>Campylobacteraceae</taxon>
        <taxon>Campylobacter</taxon>
    </lineage>
</organism>
<feature type="domain" description="MobA/VirD2-like nuclease" evidence="1">
    <location>
        <begin position="10"/>
        <end position="92"/>
    </location>
</feature>
<gene>
    <name evidence="2" type="ORF">NYG85_11535</name>
</gene>
<dbReference type="Gene3D" id="3.30.930.30">
    <property type="match status" value="1"/>
</dbReference>
<evidence type="ECO:0000313" key="2">
    <source>
        <dbReference type="EMBL" id="MDL0089986.1"/>
    </source>
</evidence>
<reference evidence="2" key="1">
    <citation type="submission" date="2022-08" db="EMBL/GenBank/DDBJ databases">
        <authorList>
            <person name="Wang H."/>
        </authorList>
    </citation>
    <scope>NUCLEOTIDE SEQUENCE</scope>
    <source>
        <strain evidence="2">PS10</strain>
    </source>
</reference>
<comment type="caution">
    <text evidence="2">The sequence shown here is derived from an EMBL/GenBank/DDBJ whole genome shotgun (WGS) entry which is preliminary data.</text>
</comment>
<dbReference type="InterPro" id="IPR005094">
    <property type="entry name" value="Endonuclease_MobA/VirD2"/>
</dbReference>
<keyword evidence="3" id="KW-1185">Reference proteome</keyword>
<reference evidence="2" key="2">
    <citation type="journal article" date="2023" name="Microorganisms">
        <title>Isolation and Genomic Characteristics of Cat-Borne Campylobacter felis sp. nov. and Sheep-Borne Campylobacter ovis sp. nov.</title>
        <authorList>
            <person name="Wang H."/>
            <person name="Li Y."/>
            <person name="Gu Y."/>
            <person name="Zhou G."/>
            <person name="Chen X."/>
            <person name="Zhang X."/>
            <person name="Shao Z."/>
            <person name="Zhang J."/>
            <person name="Zhang M."/>
        </authorList>
    </citation>
    <scope>NUCLEOTIDE SEQUENCE</scope>
    <source>
        <strain evidence="2">PS10</strain>
    </source>
</reference>
<dbReference type="EMBL" id="JANURM010000032">
    <property type="protein sequence ID" value="MDL0089986.1"/>
    <property type="molecule type" value="Genomic_DNA"/>
</dbReference>
<evidence type="ECO:0000259" key="1">
    <source>
        <dbReference type="Pfam" id="PF03432"/>
    </source>
</evidence>
<proteinExistence type="predicted"/>